<dbReference type="Pfam" id="PF03713">
    <property type="entry name" value="DUF305"/>
    <property type="match status" value="1"/>
</dbReference>
<dbReference type="RefSeq" id="WP_169199662.1">
    <property type="nucleotide sequence ID" value="NZ_WTVH02000010.1"/>
</dbReference>
<evidence type="ECO:0000313" key="3">
    <source>
        <dbReference type="Proteomes" id="UP000601990"/>
    </source>
</evidence>
<dbReference type="EMBL" id="WTVH01000029">
    <property type="protein sequence ID" value="NMF94435.1"/>
    <property type="molecule type" value="Genomic_DNA"/>
</dbReference>
<dbReference type="InterPro" id="IPR012347">
    <property type="entry name" value="Ferritin-like"/>
</dbReference>
<comment type="caution">
    <text evidence="2">The sequence shown here is derived from an EMBL/GenBank/DDBJ whole genome shotgun (WGS) entry which is preliminary data.</text>
</comment>
<protein>
    <submittedName>
        <fullName evidence="2">DUF305 domain-containing protein</fullName>
    </submittedName>
</protein>
<reference evidence="2" key="1">
    <citation type="submission" date="2019-12" db="EMBL/GenBank/DDBJ databases">
        <title>Comparative genomics gives insights into the taxonomy of the Azoarcus-Aromatoleum group and reveals separate origins of nif in the plant-associated Azoarcus and non-plant-associated Aromatoleum sub-groups.</title>
        <authorList>
            <person name="Lafos M."/>
            <person name="Maluk M."/>
            <person name="Batista M."/>
            <person name="Junghare M."/>
            <person name="Carmona M."/>
            <person name="Faoro H."/>
            <person name="Cruz L.M."/>
            <person name="Battistoni F."/>
            <person name="De Souza E."/>
            <person name="Pedrosa F."/>
            <person name="Chen W.-M."/>
            <person name="Poole P.S."/>
            <person name="Dixon R.A."/>
            <person name="James E.K."/>
        </authorList>
    </citation>
    <scope>NUCLEOTIDE SEQUENCE</scope>
    <source>
        <strain evidence="2">U120</strain>
    </source>
</reference>
<gene>
    <name evidence="2" type="ORF">GO608_13990</name>
</gene>
<keyword evidence="3" id="KW-1185">Reference proteome</keyword>
<accession>A0ABX1N5C4</accession>
<dbReference type="Gene3D" id="1.20.1260.10">
    <property type="match status" value="1"/>
</dbReference>
<sequence length="63" mass="7340">MKPAKAVHEKLRSLCQQIIAAQQTEVADMQTWLQAWYELVLQGVWGRPRHPPDTMMRPTIPAW</sequence>
<evidence type="ECO:0000259" key="1">
    <source>
        <dbReference type="Pfam" id="PF03713"/>
    </source>
</evidence>
<evidence type="ECO:0000313" key="2">
    <source>
        <dbReference type="EMBL" id="NMF94435.1"/>
    </source>
</evidence>
<dbReference type="InterPro" id="IPR005183">
    <property type="entry name" value="DUF305_CopM-like"/>
</dbReference>
<organism evidence="2 3">
    <name type="scientific">Aromatoleum buckelii</name>
    <dbReference type="NCBI Taxonomy" id="200254"/>
    <lineage>
        <taxon>Bacteria</taxon>
        <taxon>Pseudomonadati</taxon>
        <taxon>Pseudomonadota</taxon>
        <taxon>Betaproteobacteria</taxon>
        <taxon>Rhodocyclales</taxon>
        <taxon>Rhodocyclaceae</taxon>
        <taxon>Aromatoleum</taxon>
    </lineage>
</organism>
<dbReference type="Proteomes" id="UP000601990">
    <property type="component" value="Unassembled WGS sequence"/>
</dbReference>
<name>A0ABX1N5C4_9RHOO</name>
<feature type="domain" description="DUF305" evidence="1">
    <location>
        <begin position="4"/>
        <end position="40"/>
    </location>
</feature>
<proteinExistence type="predicted"/>